<comment type="caution">
    <text evidence="5">The sequence shown here is derived from an EMBL/GenBank/DDBJ whole genome shotgun (WGS) entry which is preliminary data.</text>
</comment>
<dbReference type="Pfam" id="PF07983">
    <property type="entry name" value="X8"/>
    <property type="match status" value="1"/>
</dbReference>
<keyword evidence="6" id="KW-1185">Reference proteome</keyword>
<dbReference type="AlphaFoldDB" id="A0A5C7IQY6"/>
<name>A0A5C7IQY6_9ROSI</name>
<keyword evidence="2" id="KW-0336">GPI-anchor</keyword>
<dbReference type="InterPro" id="IPR044788">
    <property type="entry name" value="X8_dom_prot"/>
</dbReference>
<keyword evidence="2" id="KW-0449">Lipoprotein</keyword>
<keyword evidence="3" id="KW-0732">Signal</keyword>
<keyword evidence="2" id="KW-0472">Membrane</keyword>
<dbReference type="Proteomes" id="UP000323000">
    <property type="component" value="Chromosome 1"/>
</dbReference>
<dbReference type="PANTHER" id="PTHR31044">
    <property type="entry name" value="BETA-1,3 GLUCANASE"/>
    <property type="match status" value="1"/>
</dbReference>
<evidence type="ECO:0000313" key="5">
    <source>
        <dbReference type="EMBL" id="TXG71479.1"/>
    </source>
</evidence>
<evidence type="ECO:0000259" key="4">
    <source>
        <dbReference type="SMART" id="SM00768"/>
    </source>
</evidence>
<evidence type="ECO:0000256" key="3">
    <source>
        <dbReference type="ARBA" id="ARBA00022729"/>
    </source>
</evidence>
<dbReference type="GO" id="GO:0098552">
    <property type="term" value="C:side of membrane"/>
    <property type="evidence" value="ECO:0007669"/>
    <property type="project" value="UniProtKB-KW"/>
</dbReference>
<gene>
    <name evidence="5" type="ORF">EZV62_000058</name>
</gene>
<dbReference type="SMART" id="SM00768">
    <property type="entry name" value="X8"/>
    <property type="match status" value="1"/>
</dbReference>
<dbReference type="Gene3D" id="1.20.58.1040">
    <property type="match status" value="1"/>
</dbReference>
<evidence type="ECO:0000256" key="1">
    <source>
        <dbReference type="ARBA" id="ARBA00004609"/>
    </source>
</evidence>
<sequence>MLKSSCNLAGWRISASRLEQYEPVMRKLPNHEHKLNRAITSYQARSTQFLDSNKIPLSPRLLDFRVPPSPKNSMKGRGLALQASDGQPTWCIARPSTDEKRLLGNIDFSCLQAGIDCSIIQPGGKCYSPDNNYAHASVVMNLYYKANNKQPHTCYFQQSGLIVSQDP</sequence>
<dbReference type="GO" id="GO:0005886">
    <property type="term" value="C:plasma membrane"/>
    <property type="evidence" value="ECO:0007669"/>
    <property type="project" value="UniProtKB-SubCell"/>
</dbReference>
<dbReference type="GO" id="GO:0009506">
    <property type="term" value="C:plasmodesma"/>
    <property type="evidence" value="ECO:0007669"/>
    <property type="project" value="UniProtKB-ARBA"/>
</dbReference>
<evidence type="ECO:0000313" key="6">
    <source>
        <dbReference type="Proteomes" id="UP000323000"/>
    </source>
</evidence>
<proteinExistence type="predicted"/>
<organism evidence="5 6">
    <name type="scientific">Acer yangbiense</name>
    <dbReference type="NCBI Taxonomy" id="1000413"/>
    <lineage>
        <taxon>Eukaryota</taxon>
        <taxon>Viridiplantae</taxon>
        <taxon>Streptophyta</taxon>
        <taxon>Embryophyta</taxon>
        <taxon>Tracheophyta</taxon>
        <taxon>Spermatophyta</taxon>
        <taxon>Magnoliopsida</taxon>
        <taxon>eudicotyledons</taxon>
        <taxon>Gunneridae</taxon>
        <taxon>Pentapetalae</taxon>
        <taxon>rosids</taxon>
        <taxon>malvids</taxon>
        <taxon>Sapindales</taxon>
        <taxon>Sapindaceae</taxon>
        <taxon>Hippocastanoideae</taxon>
        <taxon>Acereae</taxon>
        <taxon>Acer</taxon>
    </lineage>
</organism>
<comment type="subcellular location">
    <subcellularLocation>
        <location evidence="1">Cell membrane</location>
        <topology evidence="1">Lipid-anchor</topology>
        <topology evidence="1">GPI-anchor</topology>
    </subcellularLocation>
</comment>
<dbReference type="EMBL" id="VAHF01000001">
    <property type="protein sequence ID" value="TXG71479.1"/>
    <property type="molecule type" value="Genomic_DNA"/>
</dbReference>
<dbReference type="OrthoDB" id="1928574at2759"/>
<dbReference type="PANTHER" id="PTHR31044:SF103">
    <property type="entry name" value="MAJOR POLLEN ALLERGEN OLE E 10-LIKE"/>
    <property type="match status" value="1"/>
</dbReference>
<feature type="domain" description="X8" evidence="4">
    <location>
        <begin position="89"/>
        <end position="167"/>
    </location>
</feature>
<accession>A0A5C7IQY6</accession>
<reference evidence="6" key="1">
    <citation type="journal article" date="2019" name="Gigascience">
        <title>De novo genome assembly of the endangered Acer yangbiense, a plant species with extremely small populations endemic to Yunnan Province, China.</title>
        <authorList>
            <person name="Yang J."/>
            <person name="Wariss H.M."/>
            <person name="Tao L."/>
            <person name="Zhang R."/>
            <person name="Yun Q."/>
            <person name="Hollingsworth P."/>
            <person name="Dao Z."/>
            <person name="Luo G."/>
            <person name="Guo H."/>
            <person name="Ma Y."/>
            <person name="Sun W."/>
        </authorList>
    </citation>
    <scope>NUCLEOTIDE SEQUENCE [LARGE SCALE GENOMIC DNA]</scope>
    <source>
        <strain evidence="6">cv. Malutang</strain>
    </source>
</reference>
<dbReference type="InterPro" id="IPR012946">
    <property type="entry name" value="X8"/>
</dbReference>
<evidence type="ECO:0000256" key="2">
    <source>
        <dbReference type="ARBA" id="ARBA00022622"/>
    </source>
</evidence>
<protein>
    <recommendedName>
        <fullName evidence="4">X8 domain-containing protein</fullName>
    </recommendedName>
</protein>
<keyword evidence="2" id="KW-0325">Glycoprotein</keyword>